<dbReference type="AlphaFoldDB" id="A0AAX3WVU7"/>
<keyword evidence="4" id="KW-0808">Transferase</keyword>
<accession>A0AAX3WVU7</accession>
<feature type="binding site" evidence="2">
    <location>
        <begin position="291"/>
        <end position="292"/>
    </location>
    <ligand>
        <name>L-histidine</name>
        <dbReference type="ChEBI" id="CHEBI:57595"/>
    </ligand>
</feature>
<organism evidence="4 5">
    <name type="scientific">Lysinibacillus pakistanensis</name>
    <dbReference type="NCBI Taxonomy" id="759811"/>
    <lineage>
        <taxon>Bacteria</taxon>
        <taxon>Bacillati</taxon>
        <taxon>Bacillota</taxon>
        <taxon>Bacilli</taxon>
        <taxon>Bacillales</taxon>
        <taxon>Bacillaceae</taxon>
        <taxon>Lysinibacillus</taxon>
    </lineage>
</organism>
<dbReference type="SUPFAM" id="SSF55681">
    <property type="entry name" value="Class II aaRS and biotin synthetases"/>
    <property type="match status" value="1"/>
</dbReference>
<proteinExistence type="inferred from homology"/>
<dbReference type="Gene3D" id="3.30.930.10">
    <property type="entry name" value="Bira Bifunctional Protein, Domain 2"/>
    <property type="match status" value="1"/>
</dbReference>
<dbReference type="EMBL" id="CP126101">
    <property type="protein sequence ID" value="WHY50839.1"/>
    <property type="molecule type" value="Genomic_DNA"/>
</dbReference>
<dbReference type="InterPro" id="IPR004516">
    <property type="entry name" value="HisRS/HisZ"/>
</dbReference>
<sequence>MISNLNEKTLSIPEGTEDVLGIDMRYREHIINIIKGVYENYGFNPHKTPILEYLETFNGHHGEGEKLFFHIKDKNEKFLIPRYDLTVPLARVVSMYPNIPRPYKRYQIGPSFRDDQPGKSHFREFTQCDADIIGSDSLLAEIDITIMAHELINKLGIKNFVLKINHRLLIQALALKVGLNTKEEHLGLQRALDYADKISKDGLQGIKNKLIENKIPLNIANQILIEIECFSNLLAQYEDLQNQISQIEKFFNYCLSSTKATADLKFILSYLPKNVQSNIKIDLTLARGADYYTGYILEGLAIDSEIGAILGGGRYNNLVSAVGNLNEPGVGLAFGLERLLSVLKSLDYIDKNILLPHKILLADTNEEFHPKIFHIARELRKYYDVDIYYNHTQFEDIIHFAQENKHQIIIELIGDRPFIHSVIENETFKLEVTDILNSLDFI</sequence>
<evidence type="ECO:0000256" key="2">
    <source>
        <dbReference type="PIRSR" id="PIRSR001549-1"/>
    </source>
</evidence>
<dbReference type="InterPro" id="IPR041715">
    <property type="entry name" value="HisRS-like_core"/>
</dbReference>
<dbReference type="Proteomes" id="UP001178322">
    <property type="component" value="Chromosome"/>
</dbReference>
<dbReference type="PANTHER" id="PTHR11476">
    <property type="entry name" value="HISTIDYL-TRNA SYNTHETASE"/>
    <property type="match status" value="1"/>
</dbReference>
<gene>
    <name evidence="4" type="ORF">QNH24_21500</name>
</gene>
<comment type="similarity">
    <text evidence="1">Belongs to the class-II aminoacyl-tRNA synthetase family.</text>
</comment>
<dbReference type="CDD" id="cd00773">
    <property type="entry name" value="HisRS-like_core"/>
    <property type="match status" value="1"/>
</dbReference>
<feature type="binding site" evidence="2">
    <location>
        <position position="113"/>
    </location>
    <ligand>
        <name>L-histidine</name>
        <dbReference type="ChEBI" id="CHEBI:57595"/>
    </ligand>
</feature>
<dbReference type="RefSeq" id="WP_283869467.1">
    <property type="nucleotide sequence ID" value="NZ_CP126101.1"/>
</dbReference>
<reference evidence="4" key="1">
    <citation type="submission" date="2023-05" db="EMBL/GenBank/DDBJ databases">
        <title>Comparative genomics of Bacillaceae isolates and their secondary metabolite potential.</title>
        <authorList>
            <person name="Song L."/>
            <person name="Nielsen L.J."/>
            <person name="Mohite O."/>
            <person name="Xu X."/>
            <person name="Weber T."/>
            <person name="Kovacs A.T."/>
        </authorList>
    </citation>
    <scope>NUCLEOTIDE SEQUENCE</scope>
    <source>
        <strain evidence="4">LY1</strain>
    </source>
</reference>
<name>A0AAX3WVU7_9BACI</name>
<feature type="binding site" evidence="2">
    <location>
        <begin position="84"/>
        <end position="86"/>
    </location>
    <ligand>
        <name>L-histidine</name>
        <dbReference type="ChEBI" id="CHEBI:57595"/>
    </ligand>
</feature>
<dbReference type="PROSITE" id="PS50862">
    <property type="entry name" value="AA_TRNA_LIGASE_II"/>
    <property type="match status" value="1"/>
</dbReference>
<dbReference type="PANTHER" id="PTHR11476:SF7">
    <property type="entry name" value="HISTIDINE--TRNA LIGASE"/>
    <property type="match status" value="1"/>
</dbReference>
<feature type="binding site" evidence="2">
    <location>
        <position position="127"/>
    </location>
    <ligand>
        <name>L-histidine</name>
        <dbReference type="ChEBI" id="CHEBI:57595"/>
    </ligand>
</feature>
<dbReference type="PIRSF" id="PIRSF001549">
    <property type="entry name" value="His-tRNA_synth"/>
    <property type="match status" value="1"/>
</dbReference>
<dbReference type="Pfam" id="PF13393">
    <property type="entry name" value="tRNA-synt_His"/>
    <property type="match status" value="1"/>
</dbReference>
<evidence type="ECO:0000256" key="1">
    <source>
        <dbReference type="ARBA" id="ARBA00008226"/>
    </source>
</evidence>
<feature type="binding site" evidence="2">
    <location>
        <position position="287"/>
    </location>
    <ligand>
        <name>L-histidine</name>
        <dbReference type="ChEBI" id="CHEBI:57595"/>
    </ligand>
</feature>
<protein>
    <submittedName>
        <fullName evidence="4">ATP phosphoribosyltransferase regulatory subunit</fullName>
    </submittedName>
</protein>
<evidence type="ECO:0000259" key="3">
    <source>
        <dbReference type="PROSITE" id="PS50862"/>
    </source>
</evidence>
<dbReference type="GO" id="GO:0016757">
    <property type="term" value="F:glycosyltransferase activity"/>
    <property type="evidence" value="ECO:0007669"/>
    <property type="project" value="UniProtKB-KW"/>
</dbReference>
<evidence type="ECO:0000313" key="4">
    <source>
        <dbReference type="EMBL" id="WHY50839.1"/>
    </source>
</evidence>
<dbReference type="InterPro" id="IPR006195">
    <property type="entry name" value="aa-tRNA-synth_II"/>
</dbReference>
<feature type="binding site" evidence="2">
    <location>
        <position position="131"/>
    </location>
    <ligand>
        <name>L-histidine</name>
        <dbReference type="ChEBI" id="CHEBI:57595"/>
    </ligand>
</feature>
<feature type="domain" description="Aminoacyl-transfer RNA synthetases class-II family profile" evidence="3">
    <location>
        <begin position="24"/>
        <end position="356"/>
    </location>
</feature>
<evidence type="ECO:0000313" key="5">
    <source>
        <dbReference type="Proteomes" id="UP001178322"/>
    </source>
</evidence>
<keyword evidence="4" id="KW-0328">Glycosyltransferase</keyword>
<dbReference type="InterPro" id="IPR045864">
    <property type="entry name" value="aa-tRNA-synth_II/BPL/LPL"/>
</dbReference>
<dbReference type="GO" id="GO:0005737">
    <property type="term" value="C:cytoplasm"/>
    <property type="evidence" value="ECO:0007669"/>
    <property type="project" value="InterPro"/>
</dbReference>
<dbReference type="GO" id="GO:0140096">
    <property type="term" value="F:catalytic activity, acting on a protein"/>
    <property type="evidence" value="ECO:0007669"/>
    <property type="project" value="UniProtKB-ARBA"/>
</dbReference>